<dbReference type="InterPro" id="IPR013785">
    <property type="entry name" value="Aldolase_TIM"/>
</dbReference>
<gene>
    <name evidence="14" type="ORF">QR46_1304</name>
</gene>
<feature type="active site" description="Proton donor" evidence="11">
    <location>
        <position position="193"/>
    </location>
</feature>
<evidence type="ECO:0000313" key="15">
    <source>
        <dbReference type="Proteomes" id="UP000070089"/>
    </source>
</evidence>
<evidence type="ECO:0000256" key="3">
    <source>
        <dbReference type="ARBA" id="ARBA00001941"/>
    </source>
</evidence>
<comment type="caution">
    <text evidence="14">The sequence shown here is derived from an EMBL/GenBank/DDBJ whole genome shotgun (WGS) entry which is preliminary data.</text>
</comment>
<feature type="binding site" evidence="12">
    <location>
        <position position="193"/>
    </location>
    <ligand>
        <name>a divalent metal cation</name>
        <dbReference type="ChEBI" id="CHEBI:60240"/>
    </ligand>
</feature>
<evidence type="ECO:0000256" key="8">
    <source>
        <dbReference type="ARBA" id="ARBA00022723"/>
    </source>
</evidence>
<dbReference type="VEuPathDB" id="GiardiaDB:QR46_1304"/>
<feature type="binding site" evidence="13">
    <location>
        <position position="7"/>
    </location>
    <ligand>
        <name>substrate</name>
    </ligand>
</feature>
<proteinExistence type="inferred from homology"/>
<comment type="cofactor">
    <cofactor evidence="4">
        <name>Zn(2+)</name>
        <dbReference type="ChEBI" id="CHEBI:29105"/>
    </cofactor>
</comment>
<feature type="active site" description="Proton acceptor" evidence="11">
    <location>
        <position position="34"/>
    </location>
</feature>
<comment type="cofactor">
    <cofactor evidence="2">
        <name>Mn(2+)</name>
        <dbReference type="ChEBI" id="CHEBI:29035"/>
    </cofactor>
</comment>
<keyword evidence="12" id="KW-0170">Cobalt</keyword>
<dbReference type="InterPro" id="IPR026019">
    <property type="entry name" value="Ribul_P_3_epim"/>
</dbReference>
<evidence type="ECO:0000256" key="12">
    <source>
        <dbReference type="PIRSR" id="PIRSR001461-2"/>
    </source>
</evidence>
<feature type="binding site" evidence="13">
    <location>
        <begin position="164"/>
        <end position="167"/>
    </location>
    <ligand>
        <name>substrate</name>
    </ligand>
</feature>
<comment type="similarity">
    <text evidence="6 10">Belongs to the ribulose-phosphate 3-epimerase family.</text>
</comment>
<dbReference type="GO" id="GO:0005975">
    <property type="term" value="P:carbohydrate metabolic process"/>
    <property type="evidence" value="ECO:0007669"/>
    <property type="project" value="InterPro"/>
</dbReference>
<evidence type="ECO:0000256" key="10">
    <source>
        <dbReference type="PIRNR" id="PIRNR001461"/>
    </source>
</evidence>
<evidence type="ECO:0000256" key="6">
    <source>
        <dbReference type="ARBA" id="ARBA00009541"/>
    </source>
</evidence>
<dbReference type="CDD" id="cd00429">
    <property type="entry name" value="RPE"/>
    <property type="match status" value="1"/>
</dbReference>
<sequence length="241" mass="25803">MALIAPSILSADFSKLGQEAQEVLSYGADWLHVDVMDGSFVPNLTIGPPVISSLHAALPHAFLDCHFMTKDPEFWLPATAKAGASTFTFHIEAPSVRSGRSTPYIEPDEDMATINAACVALVTKIKSYGLKAGLSIKPKTPVSVISDELLKSLDLVLLMTVEPGFGGQKYIPEAAEKAVQLRKRRGDLLIEVDGGISDATIGHACSCGIDVFVAGSYIFGASDRSVPISLLRKHMESCKRT</sequence>
<protein>
    <recommendedName>
        <fullName evidence="7 10">Ribulose-phosphate 3-epimerase</fullName>
        <ecNumber evidence="7 10">5.1.3.1</ecNumber>
    </recommendedName>
</protein>
<dbReference type="GO" id="GO:0006098">
    <property type="term" value="P:pentose-phosphate shunt"/>
    <property type="evidence" value="ECO:0007669"/>
    <property type="project" value="InterPro"/>
</dbReference>
<feature type="binding site" evidence="12">
    <location>
        <position position="34"/>
    </location>
    <ligand>
        <name>a divalent metal cation</name>
        <dbReference type="ChEBI" id="CHEBI:60240"/>
    </ligand>
</feature>
<organism evidence="14 15">
    <name type="scientific">Giardia duodenalis assemblage B</name>
    <dbReference type="NCBI Taxonomy" id="1394984"/>
    <lineage>
        <taxon>Eukaryota</taxon>
        <taxon>Metamonada</taxon>
        <taxon>Diplomonadida</taxon>
        <taxon>Hexamitidae</taxon>
        <taxon>Giardiinae</taxon>
        <taxon>Giardia</taxon>
    </lineage>
</organism>
<dbReference type="HAMAP" id="MF_02227">
    <property type="entry name" value="RPE"/>
    <property type="match status" value="1"/>
</dbReference>
<evidence type="ECO:0000313" key="14">
    <source>
        <dbReference type="EMBL" id="KWX14640.1"/>
    </source>
</evidence>
<dbReference type="PIRSF" id="PIRSF001461">
    <property type="entry name" value="RPE"/>
    <property type="match status" value="1"/>
</dbReference>
<feature type="binding site" evidence="12">
    <location>
        <position position="32"/>
    </location>
    <ligand>
        <name>a divalent metal cation</name>
        <dbReference type="ChEBI" id="CHEBI:60240"/>
    </ligand>
</feature>
<evidence type="ECO:0000256" key="2">
    <source>
        <dbReference type="ARBA" id="ARBA00001936"/>
    </source>
</evidence>
<dbReference type="InterPro" id="IPR000056">
    <property type="entry name" value="Ribul_P_3_epim-like"/>
</dbReference>
<evidence type="ECO:0000256" key="7">
    <source>
        <dbReference type="ARBA" id="ARBA00013188"/>
    </source>
</evidence>
<dbReference type="PROSITE" id="PS01085">
    <property type="entry name" value="RIBUL_P_3_EPIMER_1"/>
    <property type="match status" value="1"/>
</dbReference>
<dbReference type="InterPro" id="IPR011060">
    <property type="entry name" value="RibuloseP-bd_barrel"/>
</dbReference>
<dbReference type="GO" id="GO:0004750">
    <property type="term" value="F:D-ribulose-phosphate 3-epimerase activity"/>
    <property type="evidence" value="ECO:0007669"/>
    <property type="project" value="UniProtKB-EC"/>
</dbReference>
<dbReference type="OrthoDB" id="1927044at2759"/>
<dbReference type="SUPFAM" id="SSF51366">
    <property type="entry name" value="Ribulose-phoshate binding barrel"/>
    <property type="match status" value="1"/>
</dbReference>
<keyword evidence="12" id="KW-0464">Manganese</keyword>
<dbReference type="PANTHER" id="PTHR11749">
    <property type="entry name" value="RIBULOSE-5-PHOSPHATE-3-EPIMERASE"/>
    <property type="match status" value="1"/>
</dbReference>
<keyword evidence="8 12" id="KW-0479">Metal-binding</keyword>
<accession>A0A132NX42</accession>
<feature type="binding site" evidence="12">
    <location>
        <position position="66"/>
    </location>
    <ligand>
        <name>a divalent metal cation</name>
        <dbReference type="ChEBI" id="CHEBI:60240"/>
    </ligand>
</feature>
<dbReference type="Proteomes" id="UP000070089">
    <property type="component" value="Unassembled WGS sequence"/>
</dbReference>
<keyword evidence="9 10" id="KW-0413">Isomerase</keyword>
<dbReference type="NCBIfam" id="NF004076">
    <property type="entry name" value="PRK05581.1-4"/>
    <property type="match status" value="1"/>
</dbReference>
<dbReference type="FunFam" id="3.20.20.70:FF:000171">
    <property type="entry name" value="Ribulose-phosphate 3-epimerase"/>
    <property type="match status" value="1"/>
</dbReference>
<evidence type="ECO:0000256" key="5">
    <source>
        <dbReference type="ARBA" id="ARBA00001954"/>
    </source>
</evidence>
<dbReference type="EC" id="5.1.3.1" evidence="7 10"/>
<keyword evidence="12" id="KW-0862">Zinc</keyword>
<comment type="cofactor">
    <cofactor evidence="5">
        <name>Fe(2+)</name>
        <dbReference type="ChEBI" id="CHEBI:29033"/>
    </cofactor>
</comment>
<dbReference type="GO" id="GO:0046872">
    <property type="term" value="F:metal ion binding"/>
    <property type="evidence" value="ECO:0007669"/>
    <property type="project" value="UniProtKB-KW"/>
</dbReference>
<keyword evidence="10" id="KW-0119">Carbohydrate metabolism</keyword>
<comment type="cofactor">
    <cofactor evidence="3">
        <name>Co(2+)</name>
        <dbReference type="ChEBI" id="CHEBI:48828"/>
    </cofactor>
</comment>
<feature type="binding site" evidence="13">
    <location>
        <position position="195"/>
    </location>
    <ligand>
        <name>substrate</name>
    </ligand>
</feature>
<feature type="binding site" evidence="13">
    <location>
        <begin position="215"/>
        <end position="216"/>
    </location>
    <ligand>
        <name>substrate</name>
    </ligand>
</feature>
<evidence type="ECO:0000256" key="9">
    <source>
        <dbReference type="ARBA" id="ARBA00023235"/>
    </source>
</evidence>
<comment type="cofactor">
    <cofactor evidence="12">
        <name>a divalent metal cation</name>
        <dbReference type="ChEBI" id="CHEBI:60240"/>
    </cofactor>
    <text evidence="12">Binds 1 divalent metal cation per subunit.</text>
</comment>
<evidence type="ECO:0000256" key="1">
    <source>
        <dbReference type="ARBA" id="ARBA00001782"/>
    </source>
</evidence>
<reference evidence="14 15" key="1">
    <citation type="journal article" date="2015" name="Mol. Biochem. Parasitol.">
        <title>Identification of polymorphic genes for use in assemblage B genotyping assays through comparative genomics of multiple assemblage B Giardia duodenalis isolates.</title>
        <authorList>
            <person name="Wielinga C."/>
            <person name="Thompson R.C."/>
            <person name="Monis P."/>
            <person name="Ryan U."/>
        </authorList>
    </citation>
    <scope>NUCLEOTIDE SEQUENCE [LARGE SCALE GENOMIC DNA]</scope>
    <source>
        <strain evidence="14 15">BAH15c1</strain>
    </source>
</reference>
<evidence type="ECO:0000256" key="13">
    <source>
        <dbReference type="PIRSR" id="PIRSR001461-3"/>
    </source>
</evidence>
<name>A0A132NX42_GIAIN</name>
<evidence type="ECO:0000256" key="11">
    <source>
        <dbReference type="PIRSR" id="PIRSR001461-1"/>
    </source>
</evidence>
<dbReference type="Gene3D" id="3.20.20.70">
    <property type="entry name" value="Aldolase class I"/>
    <property type="match status" value="1"/>
</dbReference>
<comment type="catalytic activity">
    <reaction evidence="1 10">
        <text>D-ribulose 5-phosphate = D-xylulose 5-phosphate</text>
        <dbReference type="Rhea" id="RHEA:13677"/>
        <dbReference type="ChEBI" id="CHEBI:57737"/>
        <dbReference type="ChEBI" id="CHEBI:58121"/>
        <dbReference type="EC" id="5.1.3.1"/>
    </reaction>
</comment>
<dbReference type="EMBL" id="JXTI01000026">
    <property type="protein sequence ID" value="KWX14640.1"/>
    <property type="molecule type" value="Genomic_DNA"/>
</dbReference>
<dbReference type="AlphaFoldDB" id="A0A132NX42"/>
<feature type="binding site" evidence="13">
    <location>
        <position position="66"/>
    </location>
    <ligand>
        <name>substrate</name>
    </ligand>
</feature>
<dbReference type="Pfam" id="PF00834">
    <property type="entry name" value="Ribul_P_3_epim"/>
    <property type="match status" value="2"/>
</dbReference>
<evidence type="ECO:0000256" key="4">
    <source>
        <dbReference type="ARBA" id="ARBA00001947"/>
    </source>
</evidence>